<dbReference type="PIRSF" id="PIRSF016624">
    <property type="entry name" value="Mu_prophg_I"/>
    <property type="match status" value="1"/>
</dbReference>
<sequence length="357" mass="36923">MAKTKSQAASPVAVCTVALQQVDGAIQIFPAGTFDAPRGALAGAGPWTLNDQAAAALIALAAQRINPLVVDYEHQTLLAAQNGQPAPAAGWIAAASLEWRADGLWATTCEWTERAAAMIAAGEYRYLSPVFRYDRTTGAPLELLIVALTNNPAIDGMAAVAAATAALSTSTPETAMDADDLMQALCYLLNLPLTSTKQEVLAQIDKMKAIIANAPAEAAASGLLGVFNAQSAEIAALKSASPDPAKYVPMEQHAQVQNELAALTAKVEGGERDRLMTAALSDGRILAAQEAYWRAQPLAALTAYLDVAQPIAALTGTQTGGKPPEGKADALSADQLAICSQLGISAEDYQATLAAQA</sequence>
<dbReference type="Pfam" id="PF10123">
    <property type="entry name" value="Mu-like_Pro"/>
    <property type="match status" value="1"/>
</dbReference>
<proteinExistence type="predicted"/>
<accession>A0A8D5ALQ0</accession>
<name>A0A8D5ALQ0_9GAMM</name>
<gene>
    <name evidence="1" type="ORF">MoryE10_09410</name>
</gene>
<dbReference type="InterPro" id="IPR012106">
    <property type="entry name" value="Phage_Mu_Gp1"/>
</dbReference>
<dbReference type="AlphaFoldDB" id="A0A8D5ALQ0"/>
<evidence type="ECO:0000313" key="1">
    <source>
        <dbReference type="EMBL" id="BBL70335.1"/>
    </source>
</evidence>
<dbReference type="EMBL" id="AP019782">
    <property type="protein sequence ID" value="BBL70335.1"/>
    <property type="molecule type" value="Genomic_DNA"/>
</dbReference>
<reference evidence="1" key="1">
    <citation type="submission" date="2019-06" db="EMBL/GenBank/DDBJ databases">
        <title>Complete genome sequence of Methylogaea oryzae strain JCM16910.</title>
        <authorList>
            <person name="Asakawa S."/>
        </authorList>
    </citation>
    <scope>NUCLEOTIDE SEQUENCE</scope>
    <source>
        <strain evidence="1">E10</strain>
    </source>
</reference>
<keyword evidence="2" id="KW-1185">Reference proteome</keyword>
<protein>
    <submittedName>
        <fullName evidence="1">Peptidase</fullName>
    </submittedName>
</protein>
<evidence type="ECO:0000313" key="2">
    <source>
        <dbReference type="Proteomes" id="UP000824988"/>
    </source>
</evidence>
<dbReference type="Proteomes" id="UP000824988">
    <property type="component" value="Chromosome"/>
</dbReference>
<organism evidence="1 2">
    <name type="scientific">Methylogaea oryzae</name>
    <dbReference type="NCBI Taxonomy" id="1295382"/>
    <lineage>
        <taxon>Bacteria</taxon>
        <taxon>Pseudomonadati</taxon>
        <taxon>Pseudomonadota</taxon>
        <taxon>Gammaproteobacteria</taxon>
        <taxon>Methylococcales</taxon>
        <taxon>Methylococcaceae</taxon>
        <taxon>Methylogaea</taxon>
    </lineage>
</organism>
<dbReference type="KEGG" id="moz:MoryE10_09410"/>
<dbReference type="RefSeq" id="WP_221048363.1">
    <property type="nucleotide sequence ID" value="NZ_AP019782.1"/>
</dbReference>